<evidence type="ECO:0000256" key="1">
    <source>
        <dbReference type="SAM" id="MobiDB-lite"/>
    </source>
</evidence>
<feature type="region of interest" description="Disordered" evidence="1">
    <location>
        <begin position="841"/>
        <end position="862"/>
    </location>
</feature>
<feature type="compositionally biased region" description="Polar residues" evidence="1">
    <location>
        <begin position="8"/>
        <end position="21"/>
    </location>
</feature>
<feature type="region of interest" description="Disordered" evidence="1">
    <location>
        <begin position="134"/>
        <end position="153"/>
    </location>
</feature>
<reference evidence="2 3" key="1">
    <citation type="journal article" date="2021" name="Elife">
        <title>Chloroplast acquisition without the gene transfer in kleptoplastic sea slugs, Plakobranchus ocellatus.</title>
        <authorList>
            <person name="Maeda T."/>
            <person name="Takahashi S."/>
            <person name="Yoshida T."/>
            <person name="Shimamura S."/>
            <person name="Takaki Y."/>
            <person name="Nagai Y."/>
            <person name="Toyoda A."/>
            <person name="Suzuki Y."/>
            <person name="Arimoto A."/>
            <person name="Ishii H."/>
            <person name="Satoh N."/>
            <person name="Nishiyama T."/>
            <person name="Hasebe M."/>
            <person name="Maruyama T."/>
            <person name="Minagawa J."/>
            <person name="Obokata J."/>
            <person name="Shigenobu S."/>
        </authorList>
    </citation>
    <scope>NUCLEOTIDE SEQUENCE [LARGE SCALE GENOMIC DNA]</scope>
</reference>
<feature type="region of interest" description="Disordered" evidence="1">
    <location>
        <begin position="1357"/>
        <end position="1403"/>
    </location>
</feature>
<feature type="region of interest" description="Disordered" evidence="1">
    <location>
        <begin position="1268"/>
        <end position="1292"/>
    </location>
</feature>
<protein>
    <submittedName>
        <fullName evidence="2">Uncharacterized protein</fullName>
    </submittedName>
</protein>
<name>A0AAV3XYG0_9GAST</name>
<feature type="region of interest" description="Disordered" evidence="1">
    <location>
        <begin position="1"/>
        <end position="30"/>
    </location>
</feature>
<feature type="compositionally biased region" description="Polar residues" evidence="1">
    <location>
        <begin position="1376"/>
        <end position="1390"/>
    </location>
</feature>
<dbReference type="EMBL" id="BLXT01000300">
    <property type="protein sequence ID" value="GFN75883.1"/>
    <property type="molecule type" value="Genomic_DNA"/>
</dbReference>
<feature type="compositionally biased region" description="Low complexity" evidence="1">
    <location>
        <begin position="849"/>
        <end position="862"/>
    </location>
</feature>
<evidence type="ECO:0000313" key="3">
    <source>
        <dbReference type="Proteomes" id="UP000735302"/>
    </source>
</evidence>
<feature type="region of interest" description="Disordered" evidence="1">
    <location>
        <begin position="174"/>
        <end position="221"/>
    </location>
</feature>
<gene>
    <name evidence="2" type="ORF">PoB_000238900</name>
</gene>
<dbReference type="Proteomes" id="UP000735302">
    <property type="component" value="Unassembled WGS sequence"/>
</dbReference>
<feature type="compositionally biased region" description="Polar residues" evidence="1">
    <location>
        <begin position="1484"/>
        <end position="1494"/>
    </location>
</feature>
<evidence type="ECO:0000313" key="2">
    <source>
        <dbReference type="EMBL" id="GFN75883.1"/>
    </source>
</evidence>
<comment type="caution">
    <text evidence="2">The sequence shown here is derived from an EMBL/GenBank/DDBJ whole genome shotgun (WGS) entry which is preliminary data.</text>
</comment>
<feature type="region of interest" description="Disordered" evidence="1">
    <location>
        <begin position="525"/>
        <end position="587"/>
    </location>
</feature>
<feature type="compositionally biased region" description="Basic and acidic residues" evidence="1">
    <location>
        <begin position="576"/>
        <end position="587"/>
    </location>
</feature>
<feature type="compositionally biased region" description="Basic residues" evidence="1">
    <location>
        <begin position="1271"/>
        <end position="1280"/>
    </location>
</feature>
<feature type="region of interest" description="Disordered" evidence="1">
    <location>
        <begin position="926"/>
        <end position="969"/>
    </location>
</feature>
<organism evidence="2 3">
    <name type="scientific">Plakobranchus ocellatus</name>
    <dbReference type="NCBI Taxonomy" id="259542"/>
    <lineage>
        <taxon>Eukaryota</taxon>
        <taxon>Metazoa</taxon>
        <taxon>Spiralia</taxon>
        <taxon>Lophotrochozoa</taxon>
        <taxon>Mollusca</taxon>
        <taxon>Gastropoda</taxon>
        <taxon>Heterobranchia</taxon>
        <taxon>Euthyneura</taxon>
        <taxon>Panpulmonata</taxon>
        <taxon>Sacoglossa</taxon>
        <taxon>Placobranchoidea</taxon>
        <taxon>Plakobranchidae</taxon>
        <taxon>Plakobranchus</taxon>
    </lineage>
</organism>
<keyword evidence="3" id="KW-1185">Reference proteome</keyword>
<feature type="region of interest" description="Disordered" evidence="1">
    <location>
        <begin position="1484"/>
        <end position="1521"/>
    </location>
</feature>
<accession>A0AAV3XYG0</accession>
<sequence>MFRITHQADLNSSQNDTTLHHGSSRGRCEPHRRLFPSGELEWKQQQNVKDWAIDDDEVFCNVNALKQDHQHHLEQPKGQVFYGPQTQGSNDLSRYSYPTQQGIFSLNVKQVPNANLTPHPWSLSMCDSQYKQHDISNSPVSNRTPLIDQQSRKTVTSRPFLDCQLFDYKVQPNPFSPRDHYQPTSPASSGHHLTSRKEYRPSPTTPDEGYSTGTNSTTSISSPLSASLASISVLDAHFNQHAANSHCSNQVAGATSPSYNAYDRACVSDVSATYPNYRTTYGQSCRFASPNSSSDFCPEATDIKYKTIPGAGSSIAVPSSLTSSPLSNMQRGPIQKGPSLLHYGRKTIGNVTAPCVKRRDVSNASFKDTSFTASNGNTANDGSFSGHSMSSLEERLRALTTIEEEDTTTLDRHCQLQVNSSRKHSEPQQSPLALEQTNTDKYGLTRNFNKDIQVRQLQNHESEFENQRLLGRHSPDAKRETDFVEASGFFRAVPIQIVQSAVDANITMDNAVLAIQNRMQDNADYSCERFHNPPQQHVNSSPGSASARSRFEPTRSGNSDSRKLPAVVDSSPFNSLEHEQQNGVDRKDGWINYQEYFQKEVDIPAHNIDTSRKGKYSNIKCDAIPDMDINHHLQAKDRKVSSEKENPPLSRNYQRIENTRSDGTQTNDESNFHNNVQFGLSHIGDSIVTVQPHQRETTDTCMSPNPSAGGADPPVLAYSRNPGSKFPLRNETFSNDSLSQPQHTISETIRPVIDAQNVTYHRQAFSEDSKQISENVFCQIPPQNRELLQEQHGLQQNPYSNHDLNSPHVQLTSSHANLYQESHEQPVYHQMHSYIQFPQNSQTKNQYDSTSNQELQQQNSLSRTHDTLPANTLTSMGHAHISQILPQHHRQQQQQFQQQQIQNDGVHPLQGFSELQHGYDSQLSLHNLAYPPDEEPVTLRRPHGKPSGRAQSSHADRYSWQPGNTSSRQMLDNVPSLLHRSSLDLGNISNLQKQIRATSELCLQASRRHMFASSADIYKLFSTHRPRPGSSLASPASSPAFNHKPVTSVDGTTAHVASSINSDFRRDNNTFRYSFHSTSTQSLLESARMKKRMSPFLDSGYAFPDKGVSSGSSANNFFDEHVNHTYSSPHFSSLYNPLLNDTQRQQGTAYPSVPVRGDHSIGTLKQDLDRAPSQSLVTNDKYPFSQIEAYSPSEHRSHISLEQKTENMLDANKLIISSQLQNAGSKILQNFHIRPPSVELQIPALQRQSSGYSSETELQQIEYNAKEVKKQYHHSRKQAQQKRPLPQPPNPMQEFIALNVSAEHDSTTTAGTEDSTTDDFVPIDLGLRKSTSAEPVYMNQLMMGAQWNEKEDKTNMENIPQADRPPPLPQRRQRPASTTAAPNSLSTQQRPSEEMHSPANRPQHSLQAPLIFEGSTSEENKFYPKEIVNERSLQHNNDFRQNLNCHQETKNGSNSNHNSDRPVFTQNQVINFQNRPVTITSHIPISPLPQTHAPNRSAFDFTHSKNSSSNHDNISNISYTNTTHNTNSIPYTSNNNSSVLKPNFCNSPSHSTSASSYPDNHRVQKQRCSTKPSLVLVLPQRYEASQRMKDNVPPGSAAIVTPGAAASSPGSTSVPMSPLEIAQVLEVPFATNIISDEQGDRLSTLV</sequence>
<feature type="compositionally biased region" description="Polar residues" evidence="1">
    <location>
        <begin position="533"/>
        <end position="547"/>
    </location>
</feature>
<feature type="compositionally biased region" description="Polar residues" evidence="1">
    <location>
        <begin position="182"/>
        <end position="192"/>
    </location>
</feature>
<feature type="compositionally biased region" description="Low complexity" evidence="1">
    <location>
        <begin position="1504"/>
        <end position="1518"/>
    </location>
</feature>
<proteinExistence type="predicted"/>
<feature type="compositionally biased region" description="Low complexity" evidence="1">
    <location>
        <begin position="211"/>
        <end position="221"/>
    </location>
</feature>